<organism evidence="2">
    <name type="scientific">Arthroderma gypseum (strain ATCC MYA-4604 / CBS 118893)</name>
    <name type="common">Microsporum gypseum</name>
    <dbReference type="NCBI Taxonomy" id="535722"/>
    <lineage>
        <taxon>Eukaryota</taxon>
        <taxon>Fungi</taxon>
        <taxon>Dikarya</taxon>
        <taxon>Ascomycota</taxon>
        <taxon>Pezizomycotina</taxon>
        <taxon>Eurotiomycetes</taxon>
        <taxon>Eurotiomycetidae</taxon>
        <taxon>Onygenales</taxon>
        <taxon>Arthrodermataceae</taxon>
        <taxon>Nannizzia</taxon>
    </lineage>
</organism>
<dbReference type="InParanoid" id="E4V1J7"/>
<dbReference type="GeneID" id="10026163"/>
<dbReference type="EMBL" id="DS989827">
    <property type="protein sequence ID" value="EFR03912.1"/>
    <property type="molecule type" value="Genomic_DNA"/>
</dbReference>
<keyword evidence="2" id="KW-1185">Reference proteome</keyword>
<accession>E4V1J7</accession>
<protein>
    <submittedName>
        <fullName evidence="1">Uncharacterized protein</fullName>
    </submittedName>
</protein>
<dbReference type="RefSeq" id="XP_003170920.1">
    <property type="nucleotide sequence ID" value="XM_003170872.1"/>
</dbReference>
<sequence>MDPNDAAGMHLPTLYNELMESYCTLNRASKPPLPYFSGQEFTVSSHTPPPPMARPPSGLFTLDINGRFERQLKHPLERCLIHPPSPGHAGHQFVRFKISREIRFRDNHSSQVGLVDILDVHPTKAKGPWKNTTLLAKFYDPLYNDHDSELDDPFYLQDYNYSHEVAAYLALEPLHGKCIPKLYGSFTLELPAPGQNTNRLVRLILLEYIPGRSMASFRPGDFSQQERQGIWTA</sequence>
<proteinExistence type="predicted"/>
<dbReference type="OrthoDB" id="4267316at2759"/>
<reference evidence="2" key="1">
    <citation type="journal article" date="2012" name="MBio">
        <title>Comparative genome analysis of Trichophyton rubrum and related dermatophytes reveals candidate genes involved in infection.</title>
        <authorList>
            <person name="Martinez D.A."/>
            <person name="Oliver B.G."/>
            <person name="Graeser Y."/>
            <person name="Goldberg J.M."/>
            <person name="Li W."/>
            <person name="Martinez-Rossi N.M."/>
            <person name="Monod M."/>
            <person name="Shelest E."/>
            <person name="Barton R.C."/>
            <person name="Birch E."/>
            <person name="Brakhage A.A."/>
            <person name="Chen Z."/>
            <person name="Gurr S.J."/>
            <person name="Heiman D."/>
            <person name="Heitman J."/>
            <person name="Kosti I."/>
            <person name="Rossi A."/>
            <person name="Saif S."/>
            <person name="Samalova M."/>
            <person name="Saunders C.W."/>
            <person name="Shea T."/>
            <person name="Summerbell R.C."/>
            <person name="Xu J."/>
            <person name="Young S."/>
            <person name="Zeng Q."/>
            <person name="Birren B.W."/>
            <person name="Cuomo C.A."/>
            <person name="White T.C."/>
        </authorList>
    </citation>
    <scope>NUCLEOTIDE SEQUENCE [LARGE SCALE GENOMIC DNA]</scope>
    <source>
        <strain evidence="2">ATCC MYA-4604 / CBS 118893</strain>
    </source>
</reference>
<dbReference type="HOGENOM" id="CLU_1391164_0_0_1"/>
<name>E4V1J7_ARTGP</name>
<dbReference type="VEuPathDB" id="FungiDB:MGYG_06911"/>
<evidence type="ECO:0000313" key="2">
    <source>
        <dbReference type="Proteomes" id="UP000002669"/>
    </source>
</evidence>
<dbReference type="Proteomes" id="UP000002669">
    <property type="component" value="Unassembled WGS sequence"/>
</dbReference>
<dbReference type="AlphaFoldDB" id="E4V1J7"/>
<evidence type="ECO:0000313" key="1">
    <source>
        <dbReference type="EMBL" id="EFR03912.1"/>
    </source>
</evidence>
<dbReference type="eggNOG" id="ENOG502SCK8">
    <property type="taxonomic scope" value="Eukaryota"/>
</dbReference>
<dbReference type="OMA" id="NYSHEVA"/>
<gene>
    <name evidence="1" type="ORF">MGYG_06911</name>
</gene>